<proteinExistence type="predicted"/>
<dbReference type="AlphaFoldDB" id="A0A8S0S4M3"/>
<dbReference type="EMBL" id="CACTIH010003856">
    <property type="protein sequence ID" value="CAA2986360.1"/>
    <property type="molecule type" value="Genomic_DNA"/>
</dbReference>
<keyword evidence="2" id="KW-1185">Reference proteome</keyword>
<evidence type="ECO:0000313" key="1">
    <source>
        <dbReference type="EMBL" id="CAA2986360.1"/>
    </source>
</evidence>
<dbReference type="Proteomes" id="UP000594638">
    <property type="component" value="Unassembled WGS sequence"/>
</dbReference>
<protein>
    <submittedName>
        <fullName evidence="1">Uncharacterized protein</fullName>
    </submittedName>
</protein>
<name>A0A8S0S4M3_OLEEU</name>
<reference evidence="1 2" key="1">
    <citation type="submission" date="2019-12" db="EMBL/GenBank/DDBJ databases">
        <authorList>
            <person name="Alioto T."/>
            <person name="Alioto T."/>
            <person name="Gomez Garrido J."/>
        </authorList>
    </citation>
    <scope>NUCLEOTIDE SEQUENCE [LARGE SCALE GENOMIC DNA]</scope>
</reference>
<gene>
    <name evidence="1" type="ORF">OLEA9_A088276</name>
</gene>
<sequence>MEKLQFHRKNQVHFSSSVELKNIAKRVQKLEVMVLSYKHGFGHQSTDQAPSPQYHHHHYHALAPAPTNGGTGLKATEGFICGRVSTVARMHPELGLHTAPTNCLEMPENQAMSLPSQDLS</sequence>
<organism evidence="1 2">
    <name type="scientific">Olea europaea subsp. europaea</name>
    <dbReference type="NCBI Taxonomy" id="158383"/>
    <lineage>
        <taxon>Eukaryota</taxon>
        <taxon>Viridiplantae</taxon>
        <taxon>Streptophyta</taxon>
        <taxon>Embryophyta</taxon>
        <taxon>Tracheophyta</taxon>
        <taxon>Spermatophyta</taxon>
        <taxon>Magnoliopsida</taxon>
        <taxon>eudicotyledons</taxon>
        <taxon>Gunneridae</taxon>
        <taxon>Pentapetalae</taxon>
        <taxon>asterids</taxon>
        <taxon>lamiids</taxon>
        <taxon>Lamiales</taxon>
        <taxon>Oleaceae</taxon>
        <taxon>Oleeae</taxon>
        <taxon>Olea</taxon>
    </lineage>
</organism>
<dbReference type="Gramene" id="OE9A088276T1">
    <property type="protein sequence ID" value="OE9A088276C1"/>
    <property type="gene ID" value="OE9A088276"/>
</dbReference>
<comment type="caution">
    <text evidence="1">The sequence shown here is derived from an EMBL/GenBank/DDBJ whole genome shotgun (WGS) entry which is preliminary data.</text>
</comment>
<accession>A0A8S0S4M3</accession>
<evidence type="ECO:0000313" key="2">
    <source>
        <dbReference type="Proteomes" id="UP000594638"/>
    </source>
</evidence>